<dbReference type="GO" id="GO:0008168">
    <property type="term" value="F:methyltransferase activity"/>
    <property type="evidence" value="ECO:0007669"/>
    <property type="project" value="UniProtKB-KW"/>
</dbReference>
<dbReference type="RefSeq" id="WP_387417920.1">
    <property type="nucleotide sequence ID" value="NZ_CP191998.1"/>
</dbReference>
<sequence length="274" mass="30858">MTTEKVAFTGVRQTLLATLYGRALDSRADRPVLGDRMAEDAVRRIAFDFTRFRLTPGEAAVVAMRGRQLDEWTRAFLSDHPDAVVAHLGCGLDCRVFRVAPPAGVQWFDVDYPEVVELRRRLYPGRQGYRLIGCSVTDPAWLPDIPRDRPALVVAEGLTMYLSGPAMETLVHRVANHFDAGGEAAFDAVSPLAVRLQRLNRILRTSGATLTWGLGDPRRLEGWDPRLRLVAEVAAVELPWIDRLPFPYRLACRVMRLVPPLRRLGVLVRYRFSD</sequence>
<evidence type="ECO:0000256" key="1">
    <source>
        <dbReference type="ARBA" id="ARBA00022603"/>
    </source>
</evidence>
<dbReference type="InterPro" id="IPR016874">
    <property type="entry name" value="TcmP-like"/>
</dbReference>
<keyword evidence="2" id="KW-0808">Transferase</keyword>
<dbReference type="InterPro" id="IPR029063">
    <property type="entry name" value="SAM-dependent_MTases_sf"/>
</dbReference>
<evidence type="ECO:0000256" key="2">
    <source>
        <dbReference type="ARBA" id="ARBA00022679"/>
    </source>
</evidence>
<dbReference type="PIRSF" id="PIRSF028177">
    <property type="entry name" value="Polyketide_synth_Omtfrase_TcmP"/>
    <property type="match status" value="1"/>
</dbReference>
<comment type="caution">
    <text evidence="3">The sequence shown here is derived from an EMBL/GenBank/DDBJ whole genome shotgun (WGS) entry which is preliminary data.</text>
</comment>
<dbReference type="PANTHER" id="PTHR43619">
    <property type="entry name" value="S-ADENOSYL-L-METHIONINE-DEPENDENT METHYLTRANSFERASE YKTD-RELATED"/>
    <property type="match status" value="1"/>
</dbReference>
<dbReference type="Proteomes" id="UP001602013">
    <property type="component" value="Unassembled WGS sequence"/>
</dbReference>
<keyword evidence="1 3" id="KW-0489">Methyltransferase</keyword>
<name>A0ABW6T5H8_9ACTN</name>
<dbReference type="Pfam" id="PF04072">
    <property type="entry name" value="LCM"/>
    <property type="match status" value="1"/>
</dbReference>
<gene>
    <name evidence="3" type="ORF">ACFYXI_39830</name>
</gene>
<dbReference type="InterPro" id="IPR007213">
    <property type="entry name" value="Ppm1/Ppm2/Tcmp"/>
</dbReference>
<proteinExistence type="predicted"/>
<dbReference type="GO" id="GO:0032259">
    <property type="term" value="P:methylation"/>
    <property type="evidence" value="ECO:0007669"/>
    <property type="project" value="UniProtKB-KW"/>
</dbReference>
<dbReference type="SUPFAM" id="SSF53335">
    <property type="entry name" value="S-adenosyl-L-methionine-dependent methyltransferases"/>
    <property type="match status" value="1"/>
</dbReference>
<accession>A0ABW6T5H8</accession>
<evidence type="ECO:0000313" key="3">
    <source>
        <dbReference type="EMBL" id="MFF3671753.1"/>
    </source>
</evidence>
<protein>
    <submittedName>
        <fullName evidence="3">Class I SAM-dependent methyltransferase</fullName>
    </submittedName>
</protein>
<evidence type="ECO:0000313" key="4">
    <source>
        <dbReference type="Proteomes" id="UP001602013"/>
    </source>
</evidence>
<organism evidence="3 4">
    <name type="scientific">Microtetraspora malaysiensis</name>
    <dbReference type="NCBI Taxonomy" id="161358"/>
    <lineage>
        <taxon>Bacteria</taxon>
        <taxon>Bacillati</taxon>
        <taxon>Actinomycetota</taxon>
        <taxon>Actinomycetes</taxon>
        <taxon>Streptosporangiales</taxon>
        <taxon>Streptosporangiaceae</taxon>
        <taxon>Microtetraspora</taxon>
    </lineage>
</organism>
<dbReference type="EMBL" id="JBIASD010000053">
    <property type="protein sequence ID" value="MFF3671753.1"/>
    <property type="molecule type" value="Genomic_DNA"/>
</dbReference>
<dbReference type="Gene3D" id="3.40.50.150">
    <property type="entry name" value="Vaccinia Virus protein VP39"/>
    <property type="match status" value="1"/>
</dbReference>
<dbReference type="PANTHER" id="PTHR43619:SF2">
    <property type="entry name" value="S-ADENOSYL-L-METHIONINE-DEPENDENT METHYLTRANSFERASES SUPERFAMILY PROTEIN"/>
    <property type="match status" value="1"/>
</dbReference>
<keyword evidence="4" id="KW-1185">Reference proteome</keyword>
<reference evidence="3 4" key="1">
    <citation type="submission" date="2024-10" db="EMBL/GenBank/DDBJ databases">
        <title>The Natural Products Discovery Center: Release of the First 8490 Sequenced Strains for Exploring Actinobacteria Biosynthetic Diversity.</title>
        <authorList>
            <person name="Kalkreuter E."/>
            <person name="Kautsar S.A."/>
            <person name="Yang D."/>
            <person name="Bader C.D."/>
            <person name="Teijaro C.N."/>
            <person name="Fluegel L."/>
            <person name="Davis C.M."/>
            <person name="Simpson J.R."/>
            <person name="Lauterbach L."/>
            <person name="Steele A.D."/>
            <person name="Gui C."/>
            <person name="Meng S."/>
            <person name="Li G."/>
            <person name="Viehrig K."/>
            <person name="Ye F."/>
            <person name="Su P."/>
            <person name="Kiefer A.F."/>
            <person name="Nichols A."/>
            <person name="Cepeda A.J."/>
            <person name="Yan W."/>
            <person name="Fan B."/>
            <person name="Jiang Y."/>
            <person name="Adhikari A."/>
            <person name="Zheng C.-J."/>
            <person name="Schuster L."/>
            <person name="Cowan T.M."/>
            <person name="Smanski M.J."/>
            <person name="Chevrette M.G."/>
            <person name="De Carvalho L.P.S."/>
            <person name="Shen B."/>
        </authorList>
    </citation>
    <scope>NUCLEOTIDE SEQUENCE [LARGE SCALE GENOMIC DNA]</scope>
    <source>
        <strain evidence="3 4">NPDC002173</strain>
    </source>
</reference>